<organism evidence="1 2">
    <name type="scientific">Pelagimonas phthalicica</name>
    <dbReference type="NCBI Taxonomy" id="1037362"/>
    <lineage>
        <taxon>Bacteria</taxon>
        <taxon>Pseudomonadati</taxon>
        <taxon>Pseudomonadota</taxon>
        <taxon>Alphaproteobacteria</taxon>
        <taxon>Rhodobacterales</taxon>
        <taxon>Roseobacteraceae</taxon>
        <taxon>Pelagimonas</taxon>
    </lineage>
</organism>
<protein>
    <recommendedName>
        <fullName evidence="3">DUF1150 family protein</fullName>
    </recommendedName>
</protein>
<dbReference type="OrthoDB" id="7205167at2"/>
<accession>A0A238J740</accession>
<dbReference type="EMBL" id="FXXP01000001">
    <property type="protein sequence ID" value="SMX26551.1"/>
    <property type="molecule type" value="Genomic_DNA"/>
</dbReference>
<dbReference type="Proteomes" id="UP000225972">
    <property type="component" value="Unassembled WGS sequence"/>
</dbReference>
<dbReference type="RefSeq" id="WP_099242457.1">
    <property type="nucleotide sequence ID" value="NZ_FXXP01000001.1"/>
</dbReference>
<evidence type="ECO:0008006" key="3">
    <source>
        <dbReference type="Google" id="ProtNLM"/>
    </source>
</evidence>
<name>A0A238J740_9RHOB</name>
<dbReference type="InterPro" id="IPR009531">
    <property type="entry name" value="DUF1150"/>
</dbReference>
<proteinExistence type="predicted"/>
<keyword evidence="2" id="KW-1185">Reference proteome</keyword>
<gene>
    <name evidence="1" type="ORF">TRP8649_00633</name>
</gene>
<sequence>MFEKYDFDKSAEEKLVYVRPVKGKDLPDDVRAQVGRRATLYAVHNAEGERLALVKDRALAFVLARQNDLAPVTVH</sequence>
<evidence type="ECO:0000313" key="2">
    <source>
        <dbReference type="Proteomes" id="UP000225972"/>
    </source>
</evidence>
<reference evidence="2" key="1">
    <citation type="submission" date="2017-05" db="EMBL/GenBank/DDBJ databases">
        <authorList>
            <person name="Rodrigo-Torres L."/>
            <person name="Arahal R. D."/>
            <person name="Lucena T."/>
        </authorList>
    </citation>
    <scope>NUCLEOTIDE SEQUENCE [LARGE SCALE GENOMIC DNA]</scope>
    <source>
        <strain evidence="2">CECT 8649</strain>
    </source>
</reference>
<dbReference type="AlphaFoldDB" id="A0A238J740"/>
<evidence type="ECO:0000313" key="1">
    <source>
        <dbReference type="EMBL" id="SMX26551.1"/>
    </source>
</evidence>
<dbReference type="Pfam" id="PF06620">
    <property type="entry name" value="DUF1150"/>
    <property type="match status" value="1"/>
</dbReference>